<organism evidence="2 3">
    <name type="scientific">Caerostris extrusa</name>
    <name type="common">Bark spider</name>
    <name type="synonym">Caerostris bankana</name>
    <dbReference type="NCBI Taxonomy" id="172846"/>
    <lineage>
        <taxon>Eukaryota</taxon>
        <taxon>Metazoa</taxon>
        <taxon>Ecdysozoa</taxon>
        <taxon>Arthropoda</taxon>
        <taxon>Chelicerata</taxon>
        <taxon>Arachnida</taxon>
        <taxon>Araneae</taxon>
        <taxon>Araneomorphae</taxon>
        <taxon>Entelegynae</taxon>
        <taxon>Araneoidea</taxon>
        <taxon>Araneidae</taxon>
        <taxon>Caerostris</taxon>
    </lineage>
</organism>
<evidence type="ECO:0000256" key="1">
    <source>
        <dbReference type="SAM" id="MobiDB-lite"/>
    </source>
</evidence>
<reference evidence="2 3" key="1">
    <citation type="submission" date="2021-06" db="EMBL/GenBank/DDBJ databases">
        <title>Caerostris extrusa draft genome.</title>
        <authorList>
            <person name="Kono N."/>
            <person name="Arakawa K."/>
        </authorList>
    </citation>
    <scope>NUCLEOTIDE SEQUENCE [LARGE SCALE GENOMIC DNA]</scope>
</reference>
<accession>A0AAV4XX84</accession>
<dbReference type="AlphaFoldDB" id="A0AAV4XX84"/>
<evidence type="ECO:0000313" key="2">
    <source>
        <dbReference type="EMBL" id="GIY98795.1"/>
    </source>
</evidence>
<feature type="region of interest" description="Disordered" evidence="1">
    <location>
        <begin position="32"/>
        <end position="58"/>
    </location>
</feature>
<dbReference type="Proteomes" id="UP001054945">
    <property type="component" value="Unassembled WGS sequence"/>
</dbReference>
<keyword evidence="3" id="KW-1185">Reference proteome</keyword>
<comment type="caution">
    <text evidence="2">The sequence shown here is derived from an EMBL/GenBank/DDBJ whole genome shotgun (WGS) entry which is preliminary data.</text>
</comment>
<name>A0AAV4XX84_CAEEX</name>
<gene>
    <name evidence="2" type="ORF">CEXT_123251</name>
</gene>
<evidence type="ECO:0000313" key="3">
    <source>
        <dbReference type="Proteomes" id="UP001054945"/>
    </source>
</evidence>
<dbReference type="EMBL" id="BPLR01000966">
    <property type="protein sequence ID" value="GIY98795.1"/>
    <property type="molecule type" value="Genomic_DNA"/>
</dbReference>
<protein>
    <submittedName>
        <fullName evidence="2">Uncharacterized protein</fullName>
    </submittedName>
</protein>
<proteinExistence type="predicted"/>
<sequence>MTRATLPEIGFRYNVIKGGKSSRGLISLSEGHHDTSARFPTHRTPLHTAGEPPTSFGKSKPIICDASLSKIRDNAIEGSLEIPLSALVPETGNSFERNRLKMHKILNGIKDAR</sequence>